<accession>A0A5C8PFI2</accession>
<organism evidence="2 3">
    <name type="scientific">Vineibacter terrae</name>
    <dbReference type="NCBI Taxonomy" id="2586908"/>
    <lineage>
        <taxon>Bacteria</taxon>
        <taxon>Pseudomonadati</taxon>
        <taxon>Pseudomonadota</taxon>
        <taxon>Alphaproteobacteria</taxon>
        <taxon>Hyphomicrobiales</taxon>
        <taxon>Vineibacter</taxon>
    </lineage>
</organism>
<evidence type="ECO:0000313" key="3">
    <source>
        <dbReference type="Proteomes" id="UP000321638"/>
    </source>
</evidence>
<dbReference type="EMBL" id="VDUZ01000032">
    <property type="protein sequence ID" value="TXL72559.1"/>
    <property type="molecule type" value="Genomic_DNA"/>
</dbReference>
<dbReference type="Proteomes" id="UP000321638">
    <property type="component" value="Unassembled WGS sequence"/>
</dbReference>
<dbReference type="InterPro" id="IPR045622">
    <property type="entry name" value="DUF6441"/>
</dbReference>
<dbReference type="RefSeq" id="WP_147849718.1">
    <property type="nucleotide sequence ID" value="NZ_VDUZ01000032.1"/>
</dbReference>
<protein>
    <submittedName>
        <fullName evidence="2">Uncharacterized protein</fullName>
    </submittedName>
</protein>
<evidence type="ECO:0000313" key="2">
    <source>
        <dbReference type="EMBL" id="TXL72559.1"/>
    </source>
</evidence>
<dbReference type="OrthoDB" id="7571212at2"/>
<proteinExistence type="predicted"/>
<dbReference type="Pfam" id="PF20039">
    <property type="entry name" value="DUF6441"/>
    <property type="match status" value="1"/>
</dbReference>
<feature type="compositionally biased region" description="Basic and acidic residues" evidence="1">
    <location>
        <begin position="175"/>
        <end position="184"/>
    </location>
</feature>
<dbReference type="AlphaFoldDB" id="A0A5C8PFI2"/>
<gene>
    <name evidence="2" type="ORF">FHP25_25010</name>
</gene>
<feature type="region of interest" description="Disordered" evidence="1">
    <location>
        <begin position="165"/>
        <end position="184"/>
    </location>
</feature>
<evidence type="ECO:0000256" key="1">
    <source>
        <dbReference type="SAM" id="MobiDB-lite"/>
    </source>
</evidence>
<sequence>MKFNFDFPAGELQKAQVESKSAAAQRVTAATRKAADDLQRVLRDQVRSAGLGPGLEKAWRVEHWPKGDKASLHPAALVWSKATALHRAFGQGATITARVGQWLVIPLPEAIARGWDRALVDRKLGALSGAAMPRRFAQTRLAARALGELRFVAINNGKALLVANPPKRGRGRVKHSTDPGRKDIAMPAGERGIPLFVLVRQTRVAKLLDFSGAAKSAGTSFNALLRATVNAGQQGS</sequence>
<name>A0A5C8PFI2_9HYPH</name>
<comment type="caution">
    <text evidence="2">The sequence shown here is derived from an EMBL/GenBank/DDBJ whole genome shotgun (WGS) entry which is preliminary data.</text>
</comment>
<reference evidence="2 3" key="1">
    <citation type="submission" date="2019-06" db="EMBL/GenBank/DDBJ databases">
        <title>New taxonomy in bacterial strain CC-CFT640, isolated from vineyard.</title>
        <authorList>
            <person name="Lin S.-Y."/>
            <person name="Tsai C.-F."/>
            <person name="Young C.-C."/>
        </authorList>
    </citation>
    <scope>NUCLEOTIDE SEQUENCE [LARGE SCALE GENOMIC DNA]</scope>
    <source>
        <strain evidence="2 3">CC-CFT640</strain>
    </source>
</reference>
<keyword evidence="3" id="KW-1185">Reference proteome</keyword>